<name>A0A0L0FHU5_9EUKA</name>
<dbReference type="AlphaFoldDB" id="A0A0L0FHU5"/>
<gene>
    <name evidence="1" type="ORF">SARC_11135</name>
</gene>
<sequence length="121" mass="14483">NPAITEDQYTDHNLLQLLHRTVFHRLERAFDINQNFELAEVIAQWSDLTFMHCSYSLYTYTAMLSHSYIHLDRNLDEKPNSYPHLYTHAKGPRDEPQLLVRQKGWVRVLCVSLWVYGWVYE</sequence>
<dbReference type="EMBL" id="KQ243139">
    <property type="protein sequence ID" value="KNC76357.1"/>
    <property type="molecule type" value="Genomic_DNA"/>
</dbReference>
<accession>A0A0L0FHU5</accession>
<keyword evidence="2" id="KW-1185">Reference proteome</keyword>
<proteinExistence type="predicted"/>
<dbReference type="RefSeq" id="XP_014150259.1">
    <property type="nucleotide sequence ID" value="XM_014294784.1"/>
</dbReference>
<reference evidence="1 2" key="1">
    <citation type="submission" date="2011-02" db="EMBL/GenBank/DDBJ databases">
        <title>The Genome Sequence of Sphaeroforma arctica JP610.</title>
        <authorList>
            <consortium name="The Broad Institute Genome Sequencing Platform"/>
            <person name="Russ C."/>
            <person name="Cuomo C."/>
            <person name="Young S.K."/>
            <person name="Zeng Q."/>
            <person name="Gargeya S."/>
            <person name="Alvarado L."/>
            <person name="Berlin A."/>
            <person name="Chapman S.B."/>
            <person name="Chen Z."/>
            <person name="Freedman E."/>
            <person name="Gellesch M."/>
            <person name="Goldberg J."/>
            <person name="Griggs A."/>
            <person name="Gujja S."/>
            <person name="Heilman E."/>
            <person name="Heiman D."/>
            <person name="Howarth C."/>
            <person name="Mehta T."/>
            <person name="Neiman D."/>
            <person name="Pearson M."/>
            <person name="Roberts A."/>
            <person name="Saif S."/>
            <person name="Shea T."/>
            <person name="Shenoy N."/>
            <person name="Sisk P."/>
            <person name="Stolte C."/>
            <person name="Sykes S."/>
            <person name="White J."/>
            <person name="Yandava C."/>
            <person name="Burger G."/>
            <person name="Gray M.W."/>
            <person name="Holland P.W.H."/>
            <person name="King N."/>
            <person name="Lang F.B.F."/>
            <person name="Roger A.J."/>
            <person name="Ruiz-Trillo I."/>
            <person name="Haas B."/>
            <person name="Nusbaum C."/>
            <person name="Birren B."/>
        </authorList>
    </citation>
    <scope>NUCLEOTIDE SEQUENCE [LARGE SCALE GENOMIC DNA]</scope>
    <source>
        <strain evidence="1 2">JP610</strain>
    </source>
</reference>
<evidence type="ECO:0000313" key="2">
    <source>
        <dbReference type="Proteomes" id="UP000054560"/>
    </source>
</evidence>
<organism evidence="1 2">
    <name type="scientific">Sphaeroforma arctica JP610</name>
    <dbReference type="NCBI Taxonomy" id="667725"/>
    <lineage>
        <taxon>Eukaryota</taxon>
        <taxon>Ichthyosporea</taxon>
        <taxon>Ichthyophonida</taxon>
        <taxon>Sphaeroforma</taxon>
    </lineage>
</organism>
<dbReference type="Proteomes" id="UP000054560">
    <property type="component" value="Unassembled WGS sequence"/>
</dbReference>
<protein>
    <submittedName>
        <fullName evidence="1">Uncharacterized protein</fullName>
    </submittedName>
</protein>
<feature type="non-terminal residue" evidence="1">
    <location>
        <position position="1"/>
    </location>
</feature>
<evidence type="ECO:0000313" key="1">
    <source>
        <dbReference type="EMBL" id="KNC76357.1"/>
    </source>
</evidence>
<dbReference type="GeneID" id="25911639"/>